<dbReference type="SMART" id="SM00867">
    <property type="entry name" value="YceI"/>
    <property type="match status" value="1"/>
</dbReference>
<feature type="domain" description="Lipid/polyisoprenoid-binding YceI-like" evidence="1">
    <location>
        <begin position="3"/>
        <end position="172"/>
    </location>
</feature>
<dbReference type="InterPro" id="IPR036761">
    <property type="entry name" value="TTHA0802/YceI-like_sf"/>
</dbReference>
<dbReference type="InterPro" id="IPR007372">
    <property type="entry name" value="Lipid/polyisoprenoid-bd_YceI"/>
</dbReference>
<protein>
    <submittedName>
        <fullName evidence="2">Polyisoprenoid-binding protein YceI</fullName>
    </submittedName>
</protein>
<evidence type="ECO:0000313" key="2">
    <source>
        <dbReference type="EMBL" id="RZS70871.1"/>
    </source>
</evidence>
<gene>
    <name evidence="2" type="ORF">EV199_2769</name>
</gene>
<dbReference type="Proteomes" id="UP000293874">
    <property type="component" value="Unassembled WGS sequence"/>
</dbReference>
<evidence type="ECO:0000313" key="3">
    <source>
        <dbReference type="Proteomes" id="UP000293874"/>
    </source>
</evidence>
<dbReference type="EMBL" id="SGXA01000002">
    <property type="protein sequence ID" value="RZS70871.1"/>
    <property type="molecule type" value="Genomic_DNA"/>
</dbReference>
<dbReference type="PANTHER" id="PTHR34406:SF1">
    <property type="entry name" value="PROTEIN YCEI"/>
    <property type="match status" value="1"/>
</dbReference>
<keyword evidence="3" id="KW-1185">Reference proteome</keyword>
<dbReference type="Gene3D" id="2.40.128.110">
    <property type="entry name" value="Lipid/polyisoprenoid-binding, YceI-like"/>
    <property type="match status" value="1"/>
</dbReference>
<dbReference type="OrthoDB" id="9811006at2"/>
<dbReference type="PANTHER" id="PTHR34406">
    <property type="entry name" value="PROTEIN YCEI"/>
    <property type="match status" value="1"/>
</dbReference>
<organism evidence="2 3">
    <name type="scientific">Pseudobacter ginsenosidimutans</name>
    <dbReference type="NCBI Taxonomy" id="661488"/>
    <lineage>
        <taxon>Bacteria</taxon>
        <taxon>Pseudomonadati</taxon>
        <taxon>Bacteroidota</taxon>
        <taxon>Chitinophagia</taxon>
        <taxon>Chitinophagales</taxon>
        <taxon>Chitinophagaceae</taxon>
        <taxon>Pseudobacter</taxon>
    </lineage>
</organism>
<reference evidence="2 3" key="1">
    <citation type="submission" date="2019-02" db="EMBL/GenBank/DDBJ databases">
        <title>Genomic Encyclopedia of Type Strains, Phase IV (KMG-IV): sequencing the most valuable type-strain genomes for metagenomic binning, comparative biology and taxonomic classification.</title>
        <authorList>
            <person name="Goeker M."/>
        </authorList>
    </citation>
    <scope>NUCLEOTIDE SEQUENCE [LARGE SCALE GENOMIC DNA]</scope>
    <source>
        <strain evidence="2 3">DSM 18116</strain>
    </source>
</reference>
<dbReference type="RefSeq" id="WP_130541423.1">
    <property type="nucleotide sequence ID" value="NZ_CP042431.1"/>
</dbReference>
<name>A0A4V2F0P7_9BACT</name>
<dbReference type="Pfam" id="PF04264">
    <property type="entry name" value="YceI"/>
    <property type="match status" value="1"/>
</dbReference>
<sequence>MATWTIDTTHSEVSFKVKHLVISTVTGKFKSFEGTVESDKEDFADARIKFSVDINSIDTGNEGRDGHLKSADFFDAEKFPSMSFESTELVNQGGGDYEVKGNLTIKGVTKPVVLDVEYGGIQKDFYGNTVAGFEVSGKINRQDFGLTWSAVTETGGIVVSDEVKLHINVEAIKKA</sequence>
<evidence type="ECO:0000259" key="1">
    <source>
        <dbReference type="SMART" id="SM00867"/>
    </source>
</evidence>
<comment type="caution">
    <text evidence="2">The sequence shown here is derived from an EMBL/GenBank/DDBJ whole genome shotgun (WGS) entry which is preliminary data.</text>
</comment>
<dbReference type="AlphaFoldDB" id="A0A4V2F0P7"/>
<proteinExistence type="predicted"/>
<dbReference type="SUPFAM" id="SSF101874">
    <property type="entry name" value="YceI-like"/>
    <property type="match status" value="1"/>
</dbReference>
<accession>A0A4V2F0P7</accession>